<dbReference type="EMBL" id="NTHN02000032">
    <property type="protein sequence ID" value="MCT4371841.1"/>
    <property type="molecule type" value="Genomic_DNA"/>
</dbReference>
<proteinExistence type="predicted"/>
<gene>
    <name evidence="1" type="ORF">CLG85_016555</name>
    <name evidence="2" type="ORF">CLG85_22700</name>
</gene>
<reference evidence="3" key="2">
    <citation type="submission" date="2023-07" db="EMBL/GenBank/DDBJ databases">
        <title>Yangia mangrovi SAOS 153D genome.</title>
        <authorList>
            <person name="Verma A."/>
            <person name="Pal Y."/>
            <person name="Sundharam S."/>
            <person name="Bisht B."/>
            <person name="Srinivasan K."/>
        </authorList>
    </citation>
    <scope>NUCLEOTIDE SEQUENCE [LARGE SCALE GENOMIC DNA]</scope>
    <source>
        <strain evidence="3">SAOS 153D</strain>
    </source>
</reference>
<reference evidence="1" key="3">
    <citation type="submission" date="2024-05" db="EMBL/GenBank/DDBJ databases">
        <title>Yangia mangrovi SAOS 153D genome.</title>
        <authorList>
            <person name="Verma A."/>
            <person name="Pal Y."/>
            <person name="Sundharam S."/>
            <person name="Bisht B."/>
            <person name="Srinivasan K."/>
        </authorList>
    </citation>
    <scope>NUCLEOTIDE SEQUENCE</scope>
    <source>
        <strain evidence="1">SAOS 153D</strain>
    </source>
</reference>
<reference evidence="2" key="1">
    <citation type="submission" date="2017-09" db="EMBL/GenBank/DDBJ databases">
        <title>Yangia sp. SAOS 153D whole genome sequencing.</title>
        <authorList>
            <person name="Verma A."/>
            <person name="Krishnamurthi S."/>
        </authorList>
    </citation>
    <scope>NUCLEOTIDE SEQUENCE [LARGE SCALE GENOMIC DNA]</scope>
    <source>
        <strain evidence="2">SAOS 153D</strain>
    </source>
</reference>
<dbReference type="Proteomes" id="UP000217448">
    <property type="component" value="Unassembled WGS sequence"/>
</dbReference>
<keyword evidence="3" id="KW-1185">Reference proteome</keyword>
<evidence type="ECO:0000313" key="3">
    <source>
        <dbReference type="Proteomes" id="UP000217448"/>
    </source>
</evidence>
<evidence type="ECO:0000313" key="1">
    <source>
        <dbReference type="EMBL" id="MCT4371841.1"/>
    </source>
</evidence>
<dbReference type="AlphaFoldDB" id="A0A2A3JP42"/>
<evidence type="ECO:0000313" key="2">
    <source>
        <dbReference type="EMBL" id="PBD16966.1"/>
    </source>
</evidence>
<comment type="caution">
    <text evidence="2">The sequence shown here is derived from an EMBL/GenBank/DDBJ whole genome shotgun (WGS) entry which is preliminary data.</text>
</comment>
<accession>A0A2A3JP42</accession>
<organism evidence="2">
    <name type="scientific">Alloyangia mangrovi</name>
    <dbReference type="NCBI Taxonomy" id="1779329"/>
    <lineage>
        <taxon>Bacteria</taxon>
        <taxon>Pseudomonadati</taxon>
        <taxon>Pseudomonadota</taxon>
        <taxon>Alphaproteobacteria</taxon>
        <taxon>Rhodobacterales</taxon>
        <taxon>Roseobacteraceae</taxon>
        <taxon>Alloyangia</taxon>
    </lineage>
</organism>
<name>A0A2A3JP42_9RHOB</name>
<protein>
    <submittedName>
        <fullName evidence="2">Uncharacterized protein</fullName>
    </submittedName>
</protein>
<sequence length="212" mass="22397">MYWAALARAGRMLEKGDWSDKAIALVVDYLEHLAETIAGALESPLDEYSSAMDVEIGGTAEAEGEHTRARADLTAELSDTEYGSFAVGSGTFSAAAEGGAETATTNAFCDVDGADFVFTRTTTTTGENWSETRTQMIAVDFACIDMDSTLMITPESSYRLGTYQHVESGNVATVDFDVEVSATHSYAEVSTGAIAVEDTYSGSSIEATLAIG</sequence>
<dbReference type="OrthoDB" id="7855173at2"/>
<dbReference type="RefSeq" id="WP_095884210.1">
    <property type="nucleotide sequence ID" value="NZ_NTHN02000032.1"/>
</dbReference>
<dbReference type="EMBL" id="NTHN01000489">
    <property type="protein sequence ID" value="PBD16966.1"/>
    <property type="molecule type" value="Genomic_DNA"/>
</dbReference>